<feature type="transmembrane region" description="Helical" evidence="8">
    <location>
        <begin position="418"/>
        <end position="442"/>
    </location>
</feature>
<sequence>MAGLLTRLRSWSSLLAAHPARAVVVAFAVVVLGGAVLLTLPVAAEDGSATAFVTALFTSTSAVCVTGLAVVDTGTYWSGFGEGVILALIQVGGFGIMTMASLLALLVSGRLRLRLQLTAQAETKSLGIGDVRRVLIGVAGTTLIVELAVSAVLALRFRFGYGNGFGEAAYLGYFHAVSAFNNAGFGLHADNLTRYAQDAWVTLPIAAAVILGGIGFPVMLELLRHRNRRRTTGRRNWTLHTRLTLIMTAVLLVTGTVLTCLLEWTNAATLGPQGVAHKILNGFFHSAVSRTAGFNSLDIGALHASTLLMTCVLMFIGGGSAGTAGGIKVTTFAVLFAAIVAEVRGESHSVVLGRRLAPQVLRQALTVALLGIGLVIASTLALLTLTEERLETVLFEVVSAFATVGLSTGITADLPTTGQLLLIALMFVGRLGPITLVSALALRERTRRYELPEERPVIG</sequence>
<organism evidence="9 10">
    <name type="scientific">Streptomyces flaveus</name>
    <dbReference type="NCBI Taxonomy" id="66370"/>
    <lineage>
        <taxon>Bacteria</taxon>
        <taxon>Bacillati</taxon>
        <taxon>Actinomycetota</taxon>
        <taxon>Actinomycetes</taxon>
        <taxon>Kitasatosporales</taxon>
        <taxon>Streptomycetaceae</taxon>
        <taxon>Streptomyces</taxon>
        <taxon>Streptomyces aurantiacus group</taxon>
    </lineage>
</organism>
<protein>
    <submittedName>
        <fullName evidence="9">Potassium transporter Trk</fullName>
    </submittedName>
</protein>
<feature type="transmembrane region" description="Helical" evidence="8">
    <location>
        <begin position="393"/>
        <end position="412"/>
    </location>
</feature>
<keyword evidence="7 8" id="KW-0472">Membrane</keyword>
<feature type="transmembrane region" description="Helical" evidence="8">
    <location>
        <begin position="20"/>
        <end position="40"/>
    </location>
</feature>
<comment type="caution">
    <text evidence="9">The sequence shown here is derived from an EMBL/GenBank/DDBJ whole genome shotgun (WGS) entry which is preliminary data.</text>
</comment>
<reference evidence="9" key="2">
    <citation type="submission" date="2020-09" db="EMBL/GenBank/DDBJ databases">
        <authorList>
            <person name="Sun Q."/>
            <person name="Ohkuma M."/>
        </authorList>
    </citation>
    <scope>NUCLEOTIDE SEQUENCE</scope>
    <source>
        <strain evidence="9">JCM 3035</strain>
    </source>
</reference>
<dbReference type="AlphaFoldDB" id="A0A917QMP7"/>
<dbReference type="Proteomes" id="UP000637788">
    <property type="component" value="Unassembled WGS sequence"/>
</dbReference>
<dbReference type="GO" id="GO:0008324">
    <property type="term" value="F:monoatomic cation transmembrane transporter activity"/>
    <property type="evidence" value="ECO:0007669"/>
    <property type="project" value="InterPro"/>
</dbReference>
<evidence type="ECO:0000256" key="3">
    <source>
        <dbReference type="ARBA" id="ARBA00022475"/>
    </source>
</evidence>
<feature type="transmembrane region" description="Helical" evidence="8">
    <location>
        <begin position="199"/>
        <end position="223"/>
    </location>
</feature>
<feature type="transmembrane region" description="Helical" evidence="8">
    <location>
        <begin position="364"/>
        <end position="386"/>
    </location>
</feature>
<feature type="transmembrane region" description="Helical" evidence="8">
    <location>
        <begin position="325"/>
        <end position="344"/>
    </location>
</feature>
<evidence type="ECO:0000256" key="1">
    <source>
        <dbReference type="ARBA" id="ARBA00004651"/>
    </source>
</evidence>
<evidence type="ECO:0000256" key="6">
    <source>
        <dbReference type="ARBA" id="ARBA00023065"/>
    </source>
</evidence>
<keyword evidence="2" id="KW-0813">Transport</keyword>
<accession>A0A917QMP7</accession>
<evidence type="ECO:0000256" key="7">
    <source>
        <dbReference type="ARBA" id="ARBA00023136"/>
    </source>
</evidence>
<evidence type="ECO:0000313" key="9">
    <source>
        <dbReference type="EMBL" id="GGK59000.1"/>
    </source>
</evidence>
<dbReference type="Pfam" id="PF02386">
    <property type="entry name" value="TrkH"/>
    <property type="match status" value="1"/>
</dbReference>
<keyword evidence="10" id="KW-1185">Reference proteome</keyword>
<feature type="transmembrane region" description="Helical" evidence="8">
    <location>
        <begin position="299"/>
        <end position="318"/>
    </location>
</feature>
<keyword evidence="3" id="KW-1003">Cell membrane</keyword>
<reference evidence="9" key="1">
    <citation type="journal article" date="2014" name="Int. J. Syst. Evol. Microbiol.">
        <title>Complete genome sequence of Corynebacterium casei LMG S-19264T (=DSM 44701T), isolated from a smear-ripened cheese.</title>
        <authorList>
            <consortium name="US DOE Joint Genome Institute (JGI-PGF)"/>
            <person name="Walter F."/>
            <person name="Albersmeier A."/>
            <person name="Kalinowski J."/>
            <person name="Ruckert C."/>
        </authorList>
    </citation>
    <scope>NUCLEOTIDE SEQUENCE</scope>
    <source>
        <strain evidence="9">JCM 3035</strain>
    </source>
</reference>
<evidence type="ECO:0000256" key="4">
    <source>
        <dbReference type="ARBA" id="ARBA00022692"/>
    </source>
</evidence>
<evidence type="ECO:0000256" key="8">
    <source>
        <dbReference type="SAM" id="Phobius"/>
    </source>
</evidence>
<dbReference type="PANTHER" id="PTHR32024">
    <property type="entry name" value="TRK SYSTEM POTASSIUM UPTAKE PROTEIN TRKG-RELATED"/>
    <property type="match status" value="1"/>
</dbReference>
<dbReference type="GO" id="GO:0030001">
    <property type="term" value="P:metal ion transport"/>
    <property type="evidence" value="ECO:0007669"/>
    <property type="project" value="UniProtKB-ARBA"/>
</dbReference>
<dbReference type="PANTHER" id="PTHR32024:SF1">
    <property type="entry name" value="KTR SYSTEM POTASSIUM UPTAKE PROTEIN B"/>
    <property type="match status" value="1"/>
</dbReference>
<dbReference type="InterPro" id="IPR003445">
    <property type="entry name" value="Cat_transpt"/>
</dbReference>
<dbReference type="GO" id="GO:0005886">
    <property type="term" value="C:plasma membrane"/>
    <property type="evidence" value="ECO:0007669"/>
    <property type="project" value="UniProtKB-SubCell"/>
</dbReference>
<feature type="transmembrane region" description="Helical" evidence="8">
    <location>
        <begin position="83"/>
        <end position="107"/>
    </location>
</feature>
<proteinExistence type="predicted"/>
<feature type="transmembrane region" description="Helical" evidence="8">
    <location>
        <begin position="134"/>
        <end position="155"/>
    </location>
</feature>
<dbReference type="RefSeq" id="WP_189321436.1">
    <property type="nucleotide sequence ID" value="NZ_BMPQ01000004.1"/>
</dbReference>
<evidence type="ECO:0000256" key="5">
    <source>
        <dbReference type="ARBA" id="ARBA00022989"/>
    </source>
</evidence>
<name>A0A917QMP7_9ACTN</name>
<gene>
    <name evidence="9" type="ORF">GCM10010094_19060</name>
</gene>
<dbReference type="EMBL" id="BMPQ01000004">
    <property type="protein sequence ID" value="GGK59000.1"/>
    <property type="molecule type" value="Genomic_DNA"/>
</dbReference>
<comment type="subcellular location">
    <subcellularLocation>
        <location evidence="1">Cell membrane</location>
        <topology evidence="1">Multi-pass membrane protein</topology>
    </subcellularLocation>
</comment>
<keyword evidence="5 8" id="KW-1133">Transmembrane helix</keyword>
<feature type="transmembrane region" description="Helical" evidence="8">
    <location>
        <begin position="243"/>
        <end position="264"/>
    </location>
</feature>
<keyword evidence="4 8" id="KW-0812">Transmembrane</keyword>
<evidence type="ECO:0000256" key="2">
    <source>
        <dbReference type="ARBA" id="ARBA00022448"/>
    </source>
</evidence>
<keyword evidence="6" id="KW-0406">Ion transport</keyword>
<evidence type="ECO:0000313" key="10">
    <source>
        <dbReference type="Proteomes" id="UP000637788"/>
    </source>
</evidence>
<feature type="transmembrane region" description="Helical" evidence="8">
    <location>
        <begin position="52"/>
        <end position="71"/>
    </location>
</feature>